<gene>
    <name evidence="2" type="ORF">H9L17_13305</name>
</gene>
<sequence length="337" mass="35991">MALTLGTTGMDRDTEADIVAAFKIANAETGHRWTLVQGDEADYVIVDMDSLYGPMSWLRLHGLGRKVIALTSADRQQTDYRLPHPASASDLAVLLSEIATDAGQQTPIETPPPREPQPPAKPEPAPAPIVEPEPQPEPEPPAVPEPEPEPEPAPPAARPLRQWLVSGGLRQRVRLQRDGAPTLLVDPLAGVWHGPAALKPLAPCFAGEWLESDFAFPDAAAWDADAAPLGPAQPLARLQWLGGLLSGDAADGRYLLKKWPQTEREYPKHFRIATVMMKGPASVAEIAEASGVAHEDVAGFVNAHLATGHAEAVAAEPSAPNEPPPKPAGLFGRMRGR</sequence>
<organism evidence="2 3">
    <name type="scientific">Thermomonas brevis</name>
    <dbReference type="NCBI Taxonomy" id="215691"/>
    <lineage>
        <taxon>Bacteria</taxon>
        <taxon>Pseudomonadati</taxon>
        <taxon>Pseudomonadota</taxon>
        <taxon>Gammaproteobacteria</taxon>
        <taxon>Lysobacterales</taxon>
        <taxon>Lysobacteraceae</taxon>
        <taxon>Thermomonas</taxon>
    </lineage>
</organism>
<accession>A0A7G9QS18</accession>
<feature type="compositionally biased region" description="Pro residues" evidence="1">
    <location>
        <begin position="109"/>
        <end position="157"/>
    </location>
</feature>
<evidence type="ECO:0000256" key="1">
    <source>
        <dbReference type="SAM" id="MobiDB-lite"/>
    </source>
</evidence>
<dbReference type="AlphaFoldDB" id="A0A7G9QS18"/>
<feature type="region of interest" description="Disordered" evidence="1">
    <location>
        <begin position="312"/>
        <end position="337"/>
    </location>
</feature>
<proteinExistence type="predicted"/>
<name>A0A7G9QS18_9GAMM</name>
<dbReference type="RefSeq" id="WP_187569905.1">
    <property type="nucleotide sequence ID" value="NZ_CP060711.1"/>
</dbReference>
<evidence type="ECO:0000313" key="2">
    <source>
        <dbReference type="EMBL" id="QNN46143.1"/>
    </source>
</evidence>
<feature type="region of interest" description="Disordered" evidence="1">
    <location>
        <begin position="104"/>
        <end position="157"/>
    </location>
</feature>
<dbReference type="Proteomes" id="UP000515977">
    <property type="component" value="Chromosome"/>
</dbReference>
<evidence type="ECO:0000313" key="3">
    <source>
        <dbReference type="Proteomes" id="UP000515977"/>
    </source>
</evidence>
<keyword evidence="3" id="KW-1185">Reference proteome</keyword>
<dbReference type="EMBL" id="CP060711">
    <property type="protein sequence ID" value="QNN46143.1"/>
    <property type="molecule type" value="Genomic_DNA"/>
</dbReference>
<reference evidence="2 3" key="1">
    <citation type="submission" date="2020-08" db="EMBL/GenBank/DDBJ databases">
        <title>Genome sequence of Thermomonas brevis KACC 16975T.</title>
        <authorList>
            <person name="Hyun D.-W."/>
            <person name="Bae J.-W."/>
        </authorList>
    </citation>
    <scope>NUCLEOTIDE SEQUENCE [LARGE SCALE GENOMIC DNA]</scope>
    <source>
        <strain evidence="2 3">KACC 16975</strain>
    </source>
</reference>
<dbReference type="KEGG" id="tbv:H9L17_13305"/>
<protein>
    <submittedName>
        <fullName evidence="2">Uncharacterized protein</fullName>
    </submittedName>
</protein>